<proteinExistence type="predicted"/>
<gene>
    <name evidence="2" type="ORF">B5V00_05525</name>
</gene>
<dbReference type="EMBL" id="NAAD01000004">
    <property type="protein sequence ID" value="ORJ62206.1"/>
    <property type="molecule type" value="Genomic_DNA"/>
</dbReference>
<dbReference type="AlphaFoldDB" id="A0A1X0YAR5"/>
<evidence type="ECO:0000313" key="3">
    <source>
        <dbReference type="Proteomes" id="UP000193136"/>
    </source>
</evidence>
<comment type="caution">
    <text evidence="2">The sequence shown here is derived from an EMBL/GenBank/DDBJ whole genome shotgun (WGS) entry which is preliminary data.</text>
</comment>
<keyword evidence="1" id="KW-0732">Signal</keyword>
<dbReference type="InterPro" id="IPR036737">
    <property type="entry name" value="OmpA-like_sf"/>
</dbReference>
<evidence type="ECO:0000256" key="1">
    <source>
        <dbReference type="SAM" id="SignalP"/>
    </source>
</evidence>
<feature type="chain" id="PRO_5012055137" description="OmpA family protein" evidence="1">
    <location>
        <begin position="36"/>
        <end position="179"/>
    </location>
</feature>
<evidence type="ECO:0000313" key="2">
    <source>
        <dbReference type="EMBL" id="ORJ62206.1"/>
    </source>
</evidence>
<name>A0A1X0YAR5_9BACT</name>
<dbReference type="SUPFAM" id="SSF103088">
    <property type="entry name" value="OmpA-like"/>
    <property type="match status" value="1"/>
</dbReference>
<evidence type="ECO:0008006" key="4">
    <source>
        <dbReference type="Google" id="ProtNLM"/>
    </source>
</evidence>
<dbReference type="Proteomes" id="UP000193136">
    <property type="component" value="Unassembled WGS sequence"/>
</dbReference>
<keyword evidence="3" id="KW-1185">Reference proteome</keyword>
<accession>A0A1X0YAR5</accession>
<feature type="signal peptide" evidence="1">
    <location>
        <begin position="1"/>
        <end position="35"/>
    </location>
</feature>
<organism evidence="2 3">
    <name type="scientific">Geothermobacter hydrogeniphilus</name>
    <dbReference type="NCBI Taxonomy" id="1969733"/>
    <lineage>
        <taxon>Bacteria</taxon>
        <taxon>Pseudomonadati</taxon>
        <taxon>Thermodesulfobacteriota</taxon>
        <taxon>Desulfuromonadia</taxon>
        <taxon>Desulfuromonadales</taxon>
        <taxon>Geothermobacteraceae</taxon>
        <taxon>Geothermobacter</taxon>
    </lineage>
</organism>
<reference evidence="2 3" key="1">
    <citation type="submission" date="2017-03" db="EMBL/GenBank/DDBJ databases">
        <title>Genome sequence of Geothermobacter sp. EPR-M, Deep-Sea Iron Reducer.</title>
        <authorList>
            <person name="Tully B."/>
            <person name="Savalia P."/>
            <person name="Abuyen K."/>
            <person name="Baughan C."/>
            <person name="Romero E."/>
            <person name="Ronkowski C."/>
            <person name="Torres B."/>
            <person name="Tremblay J."/>
            <person name="Trujillo A."/>
            <person name="Tyler M."/>
            <person name="Perez-Rodriguez I."/>
            <person name="Amend J."/>
        </authorList>
    </citation>
    <scope>NUCLEOTIDE SEQUENCE [LARGE SCALE GENOMIC DNA]</scope>
    <source>
        <strain evidence="2 3">EPR-M</strain>
    </source>
</reference>
<dbReference type="STRING" id="1969733.B5V00_05525"/>
<protein>
    <recommendedName>
        <fullName evidence="4">OmpA family protein</fullName>
    </recommendedName>
</protein>
<sequence length="179" mass="19211">MICYDAEQPEHPVETVLMKRLSLFLLLLLSACAPAGPAPDRADKPLPELSQQLRNLPGATVTAGPLPTISYPEQSLFAPAAVMPQVGSEALLDPLVELLRSRGERRWAATVRAVSTYGEDYDQRLAAGRARLLESYFIARGLAPGQVTFTAVGEAGTPFELRLLPVQSPSPASSSGEKE</sequence>